<protein>
    <submittedName>
        <fullName evidence="2">Uncharacterized protein</fullName>
    </submittedName>
</protein>
<gene>
    <name evidence="2" type="ORF">LCGC14_1359470</name>
</gene>
<accession>A0A0F9KUK3</accession>
<feature type="region of interest" description="Disordered" evidence="1">
    <location>
        <begin position="102"/>
        <end position="121"/>
    </location>
</feature>
<organism evidence="2">
    <name type="scientific">marine sediment metagenome</name>
    <dbReference type="NCBI Taxonomy" id="412755"/>
    <lineage>
        <taxon>unclassified sequences</taxon>
        <taxon>metagenomes</taxon>
        <taxon>ecological metagenomes</taxon>
    </lineage>
</organism>
<dbReference type="EMBL" id="LAZR01008484">
    <property type="protein sequence ID" value="KKM78486.1"/>
    <property type="molecule type" value="Genomic_DNA"/>
</dbReference>
<evidence type="ECO:0000313" key="2">
    <source>
        <dbReference type="EMBL" id="KKM78486.1"/>
    </source>
</evidence>
<sequence length="121" mass="13311">MDCITLALGIICMSGAPPTAAESAAILAPRQFVETVPVIEQSPFGPQSFIIKAKPSKKLPPRTRLDGTPLWMPPQVYGLPPFWSYLDNQYRFSLSTGLHSEGVGDVLSRPNASAWREKRSR</sequence>
<reference evidence="2" key="1">
    <citation type="journal article" date="2015" name="Nature">
        <title>Complex archaea that bridge the gap between prokaryotes and eukaryotes.</title>
        <authorList>
            <person name="Spang A."/>
            <person name="Saw J.H."/>
            <person name="Jorgensen S.L."/>
            <person name="Zaremba-Niedzwiedzka K."/>
            <person name="Martijn J."/>
            <person name="Lind A.E."/>
            <person name="van Eijk R."/>
            <person name="Schleper C."/>
            <person name="Guy L."/>
            <person name="Ettema T.J."/>
        </authorList>
    </citation>
    <scope>NUCLEOTIDE SEQUENCE</scope>
</reference>
<dbReference type="AlphaFoldDB" id="A0A0F9KUK3"/>
<name>A0A0F9KUK3_9ZZZZ</name>
<comment type="caution">
    <text evidence="2">The sequence shown here is derived from an EMBL/GenBank/DDBJ whole genome shotgun (WGS) entry which is preliminary data.</text>
</comment>
<proteinExistence type="predicted"/>
<evidence type="ECO:0000256" key="1">
    <source>
        <dbReference type="SAM" id="MobiDB-lite"/>
    </source>
</evidence>